<dbReference type="AlphaFoldDB" id="A0A3M9Y0A8"/>
<dbReference type="RefSeq" id="XP_028490718.1">
    <property type="nucleotide sequence ID" value="XM_028637495.1"/>
</dbReference>
<name>A0A3M9Y0A8_9PEZI</name>
<proteinExistence type="predicted"/>
<dbReference type="Proteomes" id="UP000267145">
    <property type="component" value="Unassembled WGS sequence"/>
</dbReference>
<reference evidence="2 3" key="1">
    <citation type="submission" date="2018-10" db="EMBL/GenBank/DDBJ databases">
        <title>Genome sequence of Verticillium nonalfalfae VnAa140.</title>
        <authorList>
            <person name="Stajich J.E."/>
            <person name="Kasson M.T."/>
        </authorList>
    </citation>
    <scope>NUCLEOTIDE SEQUENCE [LARGE SCALE GENOMIC DNA]</scope>
    <source>
        <strain evidence="2 3">VnAa140</strain>
    </source>
</reference>
<evidence type="ECO:0000313" key="2">
    <source>
        <dbReference type="EMBL" id="RNJ52560.1"/>
    </source>
</evidence>
<protein>
    <submittedName>
        <fullName evidence="2">Uncharacterized protein</fullName>
    </submittedName>
</protein>
<evidence type="ECO:0000256" key="1">
    <source>
        <dbReference type="SAM" id="MobiDB-lite"/>
    </source>
</evidence>
<sequence length="597" mass="65998">MASSSLPDPRMMPKKMPAIASKLGAFSLAQPASHKKTTAVQERMDETKRALRELVRAEQDLAKKLGTTTEADKQAMQARLEELETHDAEQAKLVSGLQVLKANASALEAACNRIMTKERLSGTLDYTFTPETTLLIAGFQLVSVGGLEALFASNAEVERDLQKVVAGQKGSAATSSELVKELLRIAKHPPPLCRGMEQGLDSVEMSRQMKKNVDLQKARRDATAEARKHRLTVEAYKMSIKEAACVLKRGLRADDDLAERDQQILQLRQELAKARQRAENLDEELANSQKFQDEDPRDADNDSEADGGDDRRLQETEEVLRGVEIELGAERATVKARNATIAALEGQATAMQRQLQLAFDAQDSAERRTLMVLVSGNRIEADERPRASFSQVTPWAPGSHELAMPSMGASNTSVVALQVLAKLADESPEAAIFEHAWVLWSLLRQGRDLETGLAGVIADQLVTRGDRSQPLVLGIWQLLVEFARWPCLTRYLQQFLDMLAPNEPLLWVLNAARSDPETLRGACRDVEAVLYLEETPERDEMAFVSHPTWPMVLHVSFAGGWMRYVADVRFGLASLTLRGSADGTALQMEWADLVTPL</sequence>
<feature type="region of interest" description="Disordered" evidence="1">
    <location>
        <begin position="278"/>
        <end position="313"/>
    </location>
</feature>
<keyword evidence="3" id="KW-1185">Reference proteome</keyword>
<dbReference type="EMBL" id="RBVV01000191">
    <property type="protein sequence ID" value="RNJ52560.1"/>
    <property type="molecule type" value="Genomic_DNA"/>
</dbReference>
<organism evidence="2 3">
    <name type="scientific">Verticillium nonalfalfae</name>
    <dbReference type="NCBI Taxonomy" id="1051616"/>
    <lineage>
        <taxon>Eukaryota</taxon>
        <taxon>Fungi</taxon>
        <taxon>Dikarya</taxon>
        <taxon>Ascomycota</taxon>
        <taxon>Pezizomycotina</taxon>
        <taxon>Sordariomycetes</taxon>
        <taxon>Hypocreomycetidae</taxon>
        <taxon>Glomerellales</taxon>
        <taxon>Plectosphaerellaceae</taxon>
        <taxon>Verticillium</taxon>
    </lineage>
</organism>
<comment type="caution">
    <text evidence="2">The sequence shown here is derived from an EMBL/GenBank/DDBJ whole genome shotgun (WGS) entry which is preliminary data.</text>
</comment>
<evidence type="ECO:0000313" key="3">
    <source>
        <dbReference type="Proteomes" id="UP000267145"/>
    </source>
</evidence>
<accession>A0A3M9Y0A8</accession>
<gene>
    <name evidence="2" type="ORF">D7B24_003303</name>
</gene>
<dbReference type="GeneID" id="39606992"/>
<feature type="compositionally biased region" description="Basic and acidic residues" evidence="1">
    <location>
        <begin position="291"/>
        <end position="300"/>
    </location>
</feature>